<dbReference type="Gene3D" id="1.25.40.10">
    <property type="entry name" value="Tetratricopeptide repeat domain"/>
    <property type="match status" value="1"/>
</dbReference>
<organism evidence="2 3">
    <name type="scientific">Aspergillus niger</name>
    <dbReference type="NCBI Taxonomy" id="5061"/>
    <lineage>
        <taxon>Eukaryota</taxon>
        <taxon>Fungi</taxon>
        <taxon>Dikarya</taxon>
        <taxon>Ascomycota</taxon>
        <taxon>Pezizomycotina</taxon>
        <taxon>Eurotiomycetes</taxon>
        <taxon>Eurotiomycetidae</taxon>
        <taxon>Eurotiales</taxon>
        <taxon>Aspergillaceae</taxon>
        <taxon>Aspergillus</taxon>
        <taxon>Aspergillus subgen. Circumdati</taxon>
    </lineage>
</organism>
<dbReference type="InterPro" id="IPR046341">
    <property type="entry name" value="SET_dom_sf"/>
</dbReference>
<dbReference type="Pfam" id="PF00856">
    <property type="entry name" value="SET"/>
    <property type="match status" value="1"/>
</dbReference>
<dbReference type="InterPro" id="IPR054283">
    <property type="entry name" value="DUF7017"/>
</dbReference>
<dbReference type="Gene3D" id="2.170.270.10">
    <property type="entry name" value="SET domain"/>
    <property type="match status" value="1"/>
</dbReference>
<dbReference type="PANTHER" id="PTHR47643:SF2">
    <property type="entry name" value="TPR DOMAIN PROTEIN (AFU_ORTHOLOGUE AFUA_5G12710)"/>
    <property type="match status" value="1"/>
</dbReference>
<sequence length="758" mass="85879">MECHDASRVPKYMQYLEEQRHILKDAQSRRGQPVELTKSRDEIINQFIYRYLTETTTPVDKNAIRTSFVPPAYPPSIAALGDLKKILIKDLTIETHHRGCYILLRAVTPSFRKTGIVTVVEDEGGDVLALQLYNQDRDLVTDGRLVDGTIMLIKEPYLKVMGDGDCGLRVDHLSDIKFILENDSLVPSIWKDESENGFSANSWKTTGNDLYNEKDYHLAINCYSKALNCSSSPNEELTVRLNRAQAFLKSHQFDAALRDVEHILSKDRSAEKALFRKAQALYYLQRFRECCDVYVDLCKAYPNNATAKSEFARAAARLTEQQTGRYPFKEMQEEATKLKPPHLDHATYVGPVEVRPSIHGRGLFTTQAVRAGDLLLCEKAFAYAFHEEGDMTNVSILVYADTDSMKVGTQAELNSLIVRKLHNNPSLIPTFNDLYHGSYTYMGVSEVDGSSVVDTYLAERVMSLNGFGCPVTSRTAHICRINADNGDLDTDNERFDSSGIWRLASYVNHCCYPNTYRAFIGDMMVLRATQDLPANTELKFWYRTPVDDGTAENVYQKYWGFQCDCAICHDVRETGEAGLTKRRELMAASDSSMNYIANAYKSSFSLQEQTAAITMTEAAIAMIEQTYRRSPLEVPRLGICKTGLFLAEVHATHGRWRKAIGYAIRTLESLGYVIEGWQIPYKRGRQLRVTQWGLAMDVLVRCWMILCCTYGEVAPELADHAEYYARMTYKICIGEDETFGDTYNRYCGRVDGMVVHSS</sequence>
<evidence type="ECO:0000313" key="3">
    <source>
        <dbReference type="Proteomes" id="UP000068243"/>
    </source>
</evidence>
<feature type="domain" description="SET" evidence="1">
    <location>
        <begin position="350"/>
        <end position="543"/>
    </location>
</feature>
<dbReference type="InterPro" id="IPR001214">
    <property type="entry name" value="SET_dom"/>
</dbReference>
<dbReference type="PANTHER" id="PTHR47643">
    <property type="entry name" value="TPR DOMAIN PROTEIN (AFU_ORTHOLOGUE AFUA_5G12710)"/>
    <property type="match status" value="1"/>
</dbReference>
<evidence type="ECO:0000259" key="1">
    <source>
        <dbReference type="PROSITE" id="PS50280"/>
    </source>
</evidence>
<proteinExistence type="predicted"/>
<dbReference type="SMART" id="SM00317">
    <property type="entry name" value="SET"/>
    <property type="match status" value="1"/>
</dbReference>
<dbReference type="InterPro" id="IPR011990">
    <property type="entry name" value="TPR-like_helical_dom_sf"/>
</dbReference>
<dbReference type="SUPFAM" id="SSF48452">
    <property type="entry name" value="TPR-like"/>
    <property type="match status" value="1"/>
</dbReference>
<dbReference type="Proteomes" id="UP000068243">
    <property type="component" value="Unassembled WGS sequence"/>
</dbReference>
<accession>A0A100I5S3</accession>
<reference evidence="3" key="1">
    <citation type="journal article" date="2016" name="Genome Announc.">
        <title>Draft genome sequence of Aspergillus niger strain An76.</title>
        <authorList>
            <person name="Gong W."/>
            <person name="Cheng Z."/>
            <person name="Zhang H."/>
            <person name="Liu L."/>
            <person name="Gao P."/>
            <person name="Wang L."/>
        </authorList>
    </citation>
    <scope>NUCLEOTIDE SEQUENCE [LARGE SCALE GENOMIC DNA]</scope>
    <source>
        <strain evidence="3">An76</strain>
    </source>
</reference>
<dbReference type="PROSITE" id="PS50280">
    <property type="entry name" value="SET"/>
    <property type="match status" value="1"/>
</dbReference>
<dbReference type="VEuPathDB" id="FungiDB:M747DRAFT_228121"/>
<comment type="caution">
    <text evidence="2">The sequence shown here is derived from an EMBL/GenBank/DDBJ whole genome shotgun (WGS) entry which is preliminary data.</text>
</comment>
<name>A0A100I5S3_ASPNG</name>
<dbReference type="OMA" id="NLQHWGF"/>
<dbReference type="InterPro" id="IPR019734">
    <property type="entry name" value="TPR_rpt"/>
</dbReference>
<dbReference type="OrthoDB" id="438641at2759"/>
<dbReference type="AlphaFoldDB" id="A0A100I5S3"/>
<dbReference type="SUPFAM" id="SSF82199">
    <property type="entry name" value="SET domain"/>
    <property type="match status" value="1"/>
</dbReference>
<dbReference type="InterPro" id="IPR053209">
    <property type="entry name" value="Gramillin-biosynth_MTr"/>
</dbReference>
<dbReference type="SMART" id="SM00028">
    <property type="entry name" value="TPR"/>
    <property type="match status" value="3"/>
</dbReference>
<gene>
    <name evidence="2" type="ORF">ABL_01119</name>
</gene>
<dbReference type="Pfam" id="PF22860">
    <property type="entry name" value="DUF7017"/>
    <property type="match status" value="1"/>
</dbReference>
<dbReference type="VEuPathDB" id="FungiDB:An02g00490"/>
<dbReference type="VEuPathDB" id="FungiDB:ATCC64974_59410"/>
<dbReference type="EMBL" id="BCMY01000001">
    <property type="protein sequence ID" value="GAQ35239.1"/>
    <property type="molecule type" value="Genomic_DNA"/>
</dbReference>
<protein>
    <submittedName>
        <fullName evidence="2">TPR domain protein</fullName>
    </submittedName>
</protein>
<dbReference type="VEuPathDB" id="FungiDB:ASPNIDRAFT2_1151670"/>
<evidence type="ECO:0000313" key="2">
    <source>
        <dbReference type="EMBL" id="GAQ35239.1"/>
    </source>
</evidence>